<proteinExistence type="predicted"/>
<sequence length="116" mass="12611">MQFNFAVDGIHAGADTISGEGLTVKGKLLPLRIFPEPSQAGSLVQIAAIEGCNMVRCDIISAPVGQHRSVKELSEAQITYKGTITLQFYFDGLKVGIDRIFTSDGWKTEKFYMPAG</sequence>
<dbReference type="EMBL" id="UINC01150543">
    <property type="protein sequence ID" value="SVD43649.1"/>
    <property type="molecule type" value="Genomic_DNA"/>
</dbReference>
<name>A0A382VAY2_9ZZZZ</name>
<evidence type="ECO:0000313" key="1">
    <source>
        <dbReference type="EMBL" id="SVD43649.1"/>
    </source>
</evidence>
<organism evidence="1">
    <name type="scientific">marine metagenome</name>
    <dbReference type="NCBI Taxonomy" id="408172"/>
    <lineage>
        <taxon>unclassified sequences</taxon>
        <taxon>metagenomes</taxon>
        <taxon>ecological metagenomes</taxon>
    </lineage>
</organism>
<accession>A0A382VAY2</accession>
<reference evidence="1" key="1">
    <citation type="submission" date="2018-05" db="EMBL/GenBank/DDBJ databases">
        <authorList>
            <person name="Lanie J.A."/>
            <person name="Ng W.-L."/>
            <person name="Kazmierczak K.M."/>
            <person name="Andrzejewski T.M."/>
            <person name="Davidsen T.M."/>
            <person name="Wayne K.J."/>
            <person name="Tettelin H."/>
            <person name="Glass J.I."/>
            <person name="Rusch D."/>
            <person name="Podicherti R."/>
            <person name="Tsui H.-C.T."/>
            <person name="Winkler M.E."/>
        </authorList>
    </citation>
    <scope>NUCLEOTIDE SEQUENCE</scope>
</reference>
<gene>
    <name evidence="1" type="ORF">METZ01_LOCUS396503</name>
</gene>
<feature type="non-terminal residue" evidence="1">
    <location>
        <position position="116"/>
    </location>
</feature>
<protein>
    <submittedName>
        <fullName evidence="1">Uncharacterized protein</fullName>
    </submittedName>
</protein>
<dbReference type="AlphaFoldDB" id="A0A382VAY2"/>